<evidence type="ECO:0000256" key="5">
    <source>
        <dbReference type="ARBA" id="ARBA00023040"/>
    </source>
</evidence>
<evidence type="ECO:0000256" key="8">
    <source>
        <dbReference type="ARBA" id="ARBA00023224"/>
    </source>
</evidence>
<dbReference type="Gene3D" id="1.20.1070.10">
    <property type="entry name" value="Rhodopsin 7-helix transmembrane proteins"/>
    <property type="match status" value="1"/>
</dbReference>
<evidence type="ECO:0000313" key="13">
    <source>
        <dbReference type="EnsemblMetazoa" id="XP_038056986.1"/>
    </source>
</evidence>
<dbReference type="PRINTS" id="PR00237">
    <property type="entry name" value="GPCRRHODOPSN"/>
</dbReference>
<feature type="transmembrane region" description="Helical" evidence="11">
    <location>
        <begin position="154"/>
        <end position="179"/>
    </location>
</feature>
<dbReference type="PANTHER" id="PTHR24248:SF120">
    <property type="entry name" value="G-PROTEIN COUPLED RECEPTORS FAMILY 1 PROFILE DOMAIN-CONTAINING PROTEIN"/>
    <property type="match status" value="1"/>
</dbReference>
<dbReference type="GO" id="GO:0043410">
    <property type="term" value="P:positive regulation of MAPK cascade"/>
    <property type="evidence" value="ECO:0007669"/>
    <property type="project" value="TreeGrafter"/>
</dbReference>
<keyword evidence="7 9" id="KW-0675">Receptor</keyword>
<sequence>MSESVVDLVCNDSSSASSSDDYGGCEPADDGSHLAHTLVVWLIYGPIVLVTILGNFIVITAFVREPAIRCRVANCFIFSLSVADFLVGLSMIFNFIWLLTEDWVLGQVPCMFWLSVDYCLSYASVLAIILISLDRYRLVTLKLRYAVVQTRRRAITTICCCWAFCLVFYPALVILWAPLTGEYIIDYSEDCDLESRENLYLNLFLIVLEFVLPLIVLVYLNTRLYLVVKRRAKGLVMTGEHSVPTVSKAVSALSFKTTRRDSASGVFYITNGIPGRVSLTSLTISVPDDNQTSACAKPAGTARSSTVPPKEPRASRQRRLTDSTRPSVGSSAFRRYREFHKHRKAAVTLSLLVGIYILCWLPFYIKNTIVAFCDDCINYYILEVTDNLLWCNSTINPFLYALLNMQYRRYIARVLRRFCCCLTNKCFKRTH</sequence>
<organism evidence="13 14">
    <name type="scientific">Patiria miniata</name>
    <name type="common">Bat star</name>
    <name type="synonym">Asterina miniata</name>
    <dbReference type="NCBI Taxonomy" id="46514"/>
    <lineage>
        <taxon>Eukaryota</taxon>
        <taxon>Metazoa</taxon>
        <taxon>Echinodermata</taxon>
        <taxon>Eleutherozoa</taxon>
        <taxon>Asterozoa</taxon>
        <taxon>Asteroidea</taxon>
        <taxon>Valvatacea</taxon>
        <taxon>Valvatida</taxon>
        <taxon>Asterinidae</taxon>
        <taxon>Patiria</taxon>
    </lineage>
</organism>
<feature type="transmembrane region" description="Helical" evidence="11">
    <location>
        <begin position="345"/>
        <end position="365"/>
    </location>
</feature>
<name>A0A914A0W7_PATMI</name>
<keyword evidence="3 9" id="KW-0812">Transmembrane</keyword>
<keyword evidence="4 11" id="KW-1133">Transmembrane helix</keyword>
<dbReference type="InterPro" id="IPR017452">
    <property type="entry name" value="GPCR_Rhodpsn_7TM"/>
</dbReference>
<feature type="transmembrane region" description="Helical" evidence="11">
    <location>
        <begin position="111"/>
        <end position="133"/>
    </location>
</feature>
<feature type="domain" description="G-protein coupled receptors family 1 profile" evidence="12">
    <location>
        <begin position="54"/>
        <end position="400"/>
    </location>
</feature>
<dbReference type="PROSITE" id="PS50262">
    <property type="entry name" value="G_PROTEIN_RECEP_F1_2"/>
    <property type="match status" value="1"/>
</dbReference>
<comment type="similarity">
    <text evidence="9">Belongs to the G-protein coupled receptor 1 family.</text>
</comment>
<evidence type="ECO:0000256" key="3">
    <source>
        <dbReference type="ARBA" id="ARBA00022692"/>
    </source>
</evidence>
<dbReference type="RefSeq" id="XP_038056986.1">
    <property type="nucleotide sequence ID" value="XM_038201058.1"/>
</dbReference>
<proteinExistence type="inferred from homology"/>
<keyword evidence="14" id="KW-1185">Reference proteome</keyword>
<evidence type="ECO:0000259" key="12">
    <source>
        <dbReference type="PROSITE" id="PS50262"/>
    </source>
</evidence>
<feature type="region of interest" description="Disordered" evidence="10">
    <location>
        <begin position="293"/>
        <end position="329"/>
    </location>
</feature>
<feature type="transmembrane region" description="Helical" evidence="11">
    <location>
        <begin position="199"/>
        <end position="220"/>
    </location>
</feature>
<protein>
    <recommendedName>
        <fullName evidence="12">G-protein coupled receptors family 1 profile domain-containing protein</fullName>
    </recommendedName>
</protein>
<accession>A0A914A0W7</accession>
<dbReference type="AlphaFoldDB" id="A0A914A0W7"/>
<dbReference type="InterPro" id="IPR000276">
    <property type="entry name" value="GPCR_Rhodpsn"/>
</dbReference>
<evidence type="ECO:0000256" key="10">
    <source>
        <dbReference type="SAM" id="MobiDB-lite"/>
    </source>
</evidence>
<dbReference type="OrthoDB" id="10071887at2759"/>
<dbReference type="PROSITE" id="PS00237">
    <property type="entry name" value="G_PROTEIN_RECEP_F1_1"/>
    <property type="match status" value="1"/>
</dbReference>
<evidence type="ECO:0000256" key="2">
    <source>
        <dbReference type="ARBA" id="ARBA00022475"/>
    </source>
</evidence>
<dbReference type="SUPFAM" id="SSF81321">
    <property type="entry name" value="Family A G protein-coupled receptor-like"/>
    <property type="match status" value="1"/>
</dbReference>
<evidence type="ECO:0000256" key="9">
    <source>
        <dbReference type="RuleBase" id="RU000688"/>
    </source>
</evidence>
<evidence type="ECO:0000256" key="6">
    <source>
        <dbReference type="ARBA" id="ARBA00023136"/>
    </source>
</evidence>
<keyword evidence="2" id="KW-1003">Cell membrane</keyword>
<reference evidence="13" key="1">
    <citation type="submission" date="2022-11" db="UniProtKB">
        <authorList>
            <consortium name="EnsemblMetazoa"/>
        </authorList>
    </citation>
    <scope>IDENTIFICATION</scope>
</reference>
<keyword evidence="5 9" id="KW-0297">G-protein coupled receptor</keyword>
<dbReference type="GeneID" id="119728718"/>
<dbReference type="GO" id="GO:0071880">
    <property type="term" value="P:adenylate cyclase-activating adrenergic receptor signaling pathway"/>
    <property type="evidence" value="ECO:0007669"/>
    <property type="project" value="TreeGrafter"/>
</dbReference>
<keyword evidence="8 9" id="KW-0807">Transducer</keyword>
<evidence type="ECO:0000313" key="14">
    <source>
        <dbReference type="Proteomes" id="UP000887568"/>
    </source>
</evidence>
<keyword evidence="6 11" id="KW-0472">Membrane</keyword>
<feature type="transmembrane region" description="Helical" evidence="11">
    <location>
        <begin position="38"/>
        <end position="63"/>
    </location>
</feature>
<dbReference type="GO" id="GO:0004930">
    <property type="term" value="F:G protein-coupled receptor activity"/>
    <property type="evidence" value="ECO:0007669"/>
    <property type="project" value="UniProtKB-KW"/>
</dbReference>
<feature type="compositionally biased region" description="Basic and acidic residues" evidence="10">
    <location>
        <begin position="310"/>
        <end position="322"/>
    </location>
</feature>
<feature type="transmembrane region" description="Helical" evidence="11">
    <location>
        <begin position="75"/>
        <end position="99"/>
    </location>
</feature>
<evidence type="ECO:0000256" key="7">
    <source>
        <dbReference type="ARBA" id="ARBA00023170"/>
    </source>
</evidence>
<comment type="subcellular location">
    <subcellularLocation>
        <location evidence="1">Cell membrane</location>
        <topology evidence="1">Multi-pass membrane protein</topology>
    </subcellularLocation>
</comment>
<dbReference type="Proteomes" id="UP000887568">
    <property type="component" value="Unplaced"/>
</dbReference>
<dbReference type="EnsemblMetazoa" id="XM_038201058.1">
    <property type="protein sequence ID" value="XP_038056986.1"/>
    <property type="gene ID" value="LOC119728718"/>
</dbReference>
<evidence type="ECO:0000256" key="1">
    <source>
        <dbReference type="ARBA" id="ARBA00004651"/>
    </source>
</evidence>
<evidence type="ECO:0000256" key="4">
    <source>
        <dbReference type="ARBA" id="ARBA00022989"/>
    </source>
</evidence>
<dbReference type="GO" id="GO:0005886">
    <property type="term" value="C:plasma membrane"/>
    <property type="evidence" value="ECO:0007669"/>
    <property type="project" value="UniProtKB-SubCell"/>
</dbReference>
<dbReference type="OMA" id="PAIRCRV"/>
<dbReference type="PANTHER" id="PTHR24248">
    <property type="entry name" value="ADRENERGIC RECEPTOR-RELATED G-PROTEIN COUPLED RECEPTOR"/>
    <property type="match status" value="1"/>
</dbReference>
<dbReference type="Pfam" id="PF00001">
    <property type="entry name" value="7tm_1"/>
    <property type="match status" value="1"/>
</dbReference>
<evidence type="ECO:0000256" key="11">
    <source>
        <dbReference type="SAM" id="Phobius"/>
    </source>
</evidence>